<name>A0A2J6SA19_HYAVF</name>
<organism evidence="2 3">
    <name type="scientific">Hyaloscypha variabilis (strain UAMH 11265 / GT02V1 / F)</name>
    <name type="common">Meliniomyces variabilis</name>
    <dbReference type="NCBI Taxonomy" id="1149755"/>
    <lineage>
        <taxon>Eukaryota</taxon>
        <taxon>Fungi</taxon>
        <taxon>Dikarya</taxon>
        <taxon>Ascomycota</taxon>
        <taxon>Pezizomycotina</taxon>
        <taxon>Leotiomycetes</taxon>
        <taxon>Helotiales</taxon>
        <taxon>Hyaloscyphaceae</taxon>
        <taxon>Hyaloscypha</taxon>
        <taxon>Hyaloscypha variabilis</taxon>
    </lineage>
</organism>
<dbReference type="AlphaFoldDB" id="A0A2J6SA19"/>
<evidence type="ECO:0000313" key="3">
    <source>
        <dbReference type="Proteomes" id="UP000235786"/>
    </source>
</evidence>
<accession>A0A2J6SA19</accession>
<gene>
    <name evidence="2" type="ORF">L207DRAFT_161398</name>
</gene>
<dbReference type="EMBL" id="KZ613938">
    <property type="protein sequence ID" value="PMD47600.1"/>
    <property type="molecule type" value="Genomic_DNA"/>
</dbReference>
<keyword evidence="3" id="KW-1185">Reference proteome</keyword>
<keyword evidence="1" id="KW-0812">Transmembrane</keyword>
<evidence type="ECO:0000313" key="2">
    <source>
        <dbReference type="EMBL" id="PMD47600.1"/>
    </source>
</evidence>
<sequence length="101" mass="11630">MFLKISLRWYAFIHNLPAALYTNLVVAIIFFLGAWQMLPLSSLLDGFENTFLKKFKRRKVSRTLLFWFGWEFSCLCFGREDKGGRAKSSLVAGANTVELSQ</sequence>
<evidence type="ECO:0000256" key="1">
    <source>
        <dbReference type="SAM" id="Phobius"/>
    </source>
</evidence>
<feature type="transmembrane region" description="Helical" evidence="1">
    <location>
        <begin position="20"/>
        <end position="40"/>
    </location>
</feature>
<proteinExistence type="predicted"/>
<keyword evidence="1" id="KW-0472">Membrane</keyword>
<keyword evidence="1" id="KW-1133">Transmembrane helix</keyword>
<reference evidence="2 3" key="1">
    <citation type="submission" date="2016-04" db="EMBL/GenBank/DDBJ databases">
        <title>A degradative enzymes factory behind the ericoid mycorrhizal symbiosis.</title>
        <authorList>
            <consortium name="DOE Joint Genome Institute"/>
            <person name="Martino E."/>
            <person name="Morin E."/>
            <person name="Grelet G."/>
            <person name="Kuo A."/>
            <person name="Kohler A."/>
            <person name="Daghino S."/>
            <person name="Barry K."/>
            <person name="Choi C."/>
            <person name="Cichocki N."/>
            <person name="Clum A."/>
            <person name="Copeland A."/>
            <person name="Hainaut M."/>
            <person name="Haridas S."/>
            <person name="Labutti K."/>
            <person name="Lindquist E."/>
            <person name="Lipzen A."/>
            <person name="Khouja H.-R."/>
            <person name="Murat C."/>
            <person name="Ohm R."/>
            <person name="Olson A."/>
            <person name="Spatafora J."/>
            <person name="Veneault-Fourrey C."/>
            <person name="Henrissat B."/>
            <person name="Grigoriev I."/>
            <person name="Martin F."/>
            <person name="Perotto S."/>
        </authorList>
    </citation>
    <scope>NUCLEOTIDE SEQUENCE [LARGE SCALE GENOMIC DNA]</scope>
    <source>
        <strain evidence="2 3">F</strain>
    </source>
</reference>
<protein>
    <submittedName>
        <fullName evidence="2">Uncharacterized protein</fullName>
    </submittedName>
</protein>
<dbReference type="Proteomes" id="UP000235786">
    <property type="component" value="Unassembled WGS sequence"/>
</dbReference>